<evidence type="ECO:0000313" key="2">
    <source>
        <dbReference type="EMBL" id="EXX77729.1"/>
    </source>
</evidence>
<dbReference type="InterPro" id="IPR051681">
    <property type="entry name" value="Ser/Thr_Kinases-Pseudokinases"/>
</dbReference>
<dbReference type="SUPFAM" id="SSF56112">
    <property type="entry name" value="Protein kinase-like (PK-like)"/>
    <property type="match status" value="1"/>
</dbReference>
<name>A0A015LDF1_RHIIW</name>
<reference evidence="2 3" key="1">
    <citation type="submission" date="2014-02" db="EMBL/GenBank/DDBJ databases">
        <title>Single nucleus genome sequencing reveals high similarity among nuclei of an endomycorrhizal fungus.</title>
        <authorList>
            <person name="Lin K."/>
            <person name="Geurts R."/>
            <person name="Zhang Z."/>
            <person name="Limpens E."/>
            <person name="Saunders D.G."/>
            <person name="Mu D."/>
            <person name="Pang E."/>
            <person name="Cao H."/>
            <person name="Cha H."/>
            <person name="Lin T."/>
            <person name="Zhou Q."/>
            <person name="Shang Y."/>
            <person name="Li Y."/>
            <person name="Ivanov S."/>
            <person name="Sharma T."/>
            <person name="Velzen R.V."/>
            <person name="Ruijter N.D."/>
            <person name="Aanen D.K."/>
            <person name="Win J."/>
            <person name="Kamoun S."/>
            <person name="Bisseling T."/>
            <person name="Huang S."/>
        </authorList>
    </citation>
    <scope>NUCLEOTIDE SEQUENCE [LARGE SCALE GENOMIC DNA]</scope>
    <source>
        <strain evidence="3">DAOM197198w</strain>
    </source>
</reference>
<accession>A0A015LDF1</accession>
<dbReference type="GO" id="GO:0005524">
    <property type="term" value="F:ATP binding"/>
    <property type="evidence" value="ECO:0007669"/>
    <property type="project" value="InterPro"/>
</dbReference>
<feature type="domain" description="Protein kinase" evidence="1">
    <location>
        <begin position="106"/>
        <end position="382"/>
    </location>
</feature>
<dbReference type="InterPro" id="IPR000719">
    <property type="entry name" value="Prot_kinase_dom"/>
</dbReference>
<keyword evidence="3" id="KW-1185">Reference proteome</keyword>
<dbReference type="Proteomes" id="UP000022910">
    <property type="component" value="Unassembled WGS sequence"/>
</dbReference>
<protein>
    <submittedName>
        <fullName evidence="2">Cmk2p</fullName>
    </submittedName>
</protein>
<dbReference type="SMR" id="A0A015LDF1"/>
<dbReference type="PANTHER" id="PTHR44329">
    <property type="entry name" value="SERINE/THREONINE-PROTEIN KINASE TNNI3K-RELATED"/>
    <property type="match status" value="1"/>
</dbReference>
<dbReference type="HOGENOM" id="CLU_413963_0_0_1"/>
<dbReference type="InterPro" id="IPR011009">
    <property type="entry name" value="Kinase-like_dom_sf"/>
</dbReference>
<proteinExistence type="predicted"/>
<gene>
    <name evidence="2" type="ORF">RirG_021230</name>
</gene>
<dbReference type="Pfam" id="PF07714">
    <property type="entry name" value="PK_Tyr_Ser-Thr"/>
    <property type="match status" value="1"/>
</dbReference>
<evidence type="ECO:0000259" key="1">
    <source>
        <dbReference type="PROSITE" id="PS50011"/>
    </source>
</evidence>
<dbReference type="PRINTS" id="PR00109">
    <property type="entry name" value="TYRKINASE"/>
</dbReference>
<dbReference type="AlphaFoldDB" id="A0A015LDF1"/>
<dbReference type="OrthoDB" id="2370849at2759"/>
<evidence type="ECO:0000313" key="3">
    <source>
        <dbReference type="Proteomes" id="UP000022910"/>
    </source>
</evidence>
<dbReference type="InterPro" id="IPR001245">
    <property type="entry name" value="Ser-Thr/Tyr_kinase_cat_dom"/>
</dbReference>
<comment type="caution">
    <text evidence="2">The sequence shown here is derived from an EMBL/GenBank/DDBJ whole genome shotgun (WGS) entry which is preliminary data.</text>
</comment>
<dbReference type="Gene3D" id="1.10.510.10">
    <property type="entry name" value="Transferase(Phosphotransferase) domain 1"/>
    <property type="match status" value="1"/>
</dbReference>
<sequence>MKKYKEFKEFYKKYTLKNRKKPKRASSILSFIFSLNPVNSNNICSYCKKPFDKRLWCEECDPRNIIEGWTSEDIKVDKFIKDTMYDARNNDSYFNHFLEWVPFERLANVEQIGEGGYFKVYSAVWVDGKSTCINKPIDKSFRRVSNLKPLMKVVLKKLKVSHNGMPDLFLNKLKLHWNINLKDINNNLKFYGMTKDPIADEFMIITEFADQGNLRDFLSTKFNSFLWKDKLELLSDLLLNLSHLHKSGYFHKNLHSGNILMIDGCAHISDFALSGSINDQDNKVYGVLPFIAPEVLIGDPYTTSSDIYSFGVIMTELSSGKPPFYDKCHDLGLVSAICKGLRPKFGFATPKAYRKLALKCMSSNPAKRPTVEELDNVLKFWYRSILSDQCYKERELFGYKGNEIKAMFKDSDEEIPVISTSYRKNPYAIYISRAFDFTNLLKPIGRSIISYRLSSEKYNNRLSNELKKSKSMCISRSMSNEVSFERKPNPLYISRRSKSSEALYEKKPISMYISRPSIDSINEDESVISYDSNRPSIESDETTYDRNIISMYINRQSISANDEEVSYVRNIDSLYINRLSANKDEISYESSLINRTPTIKSIHSIDEIDESNSDSTYINNLPSTYPSTYNDFSKTKTNSFSRISYLKDNEEGTIISPFHNIYF</sequence>
<dbReference type="PROSITE" id="PS50011">
    <property type="entry name" value="PROTEIN_KINASE_DOM"/>
    <property type="match status" value="1"/>
</dbReference>
<dbReference type="GO" id="GO:0004674">
    <property type="term" value="F:protein serine/threonine kinase activity"/>
    <property type="evidence" value="ECO:0007669"/>
    <property type="project" value="TreeGrafter"/>
</dbReference>
<dbReference type="EMBL" id="JEMT01010245">
    <property type="protein sequence ID" value="EXX77729.1"/>
    <property type="molecule type" value="Genomic_DNA"/>
</dbReference>
<organism evidence="2 3">
    <name type="scientific">Rhizophagus irregularis (strain DAOM 197198w)</name>
    <name type="common">Glomus intraradices</name>
    <dbReference type="NCBI Taxonomy" id="1432141"/>
    <lineage>
        <taxon>Eukaryota</taxon>
        <taxon>Fungi</taxon>
        <taxon>Fungi incertae sedis</taxon>
        <taxon>Mucoromycota</taxon>
        <taxon>Glomeromycotina</taxon>
        <taxon>Glomeromycetes</taxon>
        <taxon>Glomerales</taxon>
        <taxon>Glomeraceae</taxon>
        <taxon>Rhizophagus</taxon>
    </lineage>
</organism>